<dbReference type="EMBL" id="QHLQ01000016">
    <property type="protein sequence ID" value="NIZ62374.1"/>
    <property type="molecule type" value="Genomic_DNA"/>
</dbReference>
<keyword evidence="2" id="KW-1185">Reference proteome</keyword>
<accession>A0ABX0WC65</accession>
<proteinExistence type="predicted"/>
<protein>
    <submittedName>
        <fullName evidence="1">Uncharacterized protein</fullName>
    </submittedName>
</protein>
<name>A0ABX0WC65_9RHOB</name>
<gene>
    <name evidence="1" type="ORF">DL239_15485</name>
</gene>
<evidence type="ECO:0000313" key="1">
    <source>
        <dbReference type="EMBL" id="NIZ62374.1"/>
    </source>
</evidence>
<comment type="caution">
    <text evidence="1">The sequence shown here is derived from an EMBL/GenBank/DDBJ whole genome shotgun (WGS) entry which is preliminary data.</text>
</comment>
<sequence length="64" mass="7136">MILGTVPAARRPNRASVGLETLQQVAISDREDLEPIITKRIELRISSTGFQKTSTYAWAFGRDC</sequence>
<dbReference type="Proteomes" id="UP001429564">
    <property type="component" value="Unassembled WGS sequence"/>
</dbReference>
<evidence type="ECO:0000313" key="2">
    <source>
        <dbReference type="Proteomes" id="UP001429564"/>
    </source>
</evidence>
<reference evidence="1 2" key="1">
    <citation type="submission" date="2018-05" db="EMBL/GenBank/DDBJ databases">
        <authorList>
            <person name="Zhang Y.-J."/>
        </authorList>
    </citation>
    <scope>NUCLEOTIDE SEQUENCE [LARGE SCALE GENOMIC DNA]</scope>
    <source>
        <strain evidence="1 2">CY04</strain>
    </source>
</reference>
<organism evidence="1 2">
    <name type="scientific">Parasedimentitalea denitrificans</name>
    <dbReference type="NCBI Taxonomy" id="2211118"/>
    <lineage>
        <taxon>Bacteria</taxon>
        <taxon>Pseudomonadati</taxon>
        <taxon>Pseudomonadota</taxon>
        <taxon>Alphaproteobacteria</taxon>
        <taxon>Rhodobacterales</taxon>
        <taxon>Paracoccaceae</taxon>
        <taxon>Parasedimentitalea</taxon>
    </lineage>
</organism>